<keyword evidence="2" id="KW-1185">Reference proteome</keyword>
<evidence type="ECO:0000313" key="1">
    <source>
        <dbReference type="EMBL" id="GBM57547.1"/>
    </source>
</evidence>
<protein>
    <submittedName>
        <fullName evidence="1">Uncharacterized protein</fullName>
    </submittedName>
</protein>
<organism evidence="1 2">
    <name type="scientific">Araneus ventricosus</name>
    <name type="common">Orbweaver spider</name>
    <name type="synonym">Epeira ventricosa</name>
    <dbReference type="NCBI Taxonomy" id="182803"/>
    <lineage>
        <taxon>Eukaryota</taxon>
        <taxon>Metazoa</taxon>
        <taxon>Ecdysozoa</taxon>
        <taxon>Arthropoda</taxon>
        <taxon>Chelicerata</taxon>
        <taxon>Arachnida</taxon>
        <taxon>Araneae</taxon>
        <taxon>Araneomorphae</taxon>
        <taxon>Entelegynae</taxon>
        <taxon>Araneoidea</taxon>
        <taxon>Araneidae</taxon>
        <taxon>Araneus</taxon>
    </lineage>
</organism>
<proteinExistence type="predicted"/>
<reference evidence="1 2" key="1">
    <citation type="journal article" date="2019" name="Sci. Rep.">
        <title>Orb-weaving spider Araneus ventricosus genome elucidates the spidroin gene catalogue.</title>
        <authorList>
            <person name="Kono N."/>
            <person name="Nakamura H."/>
            <person name="Ohtoshi R."/>
            <person name="Moran D.A.P."/>
            <person name="Shinohara A."/>
            <person name="Yoshida Y."/>
            <person name="Fujiwara M."/>
            <person name="Mori M."/>
            <person name="Tomita M."/>
            <person name="Arakawa K."/>
        </authorList>
    </citation>
    <scope>NUCLEOTIDE SEQUENCE [LARGE SCALE GENOMIC DNA]</scope>
</reference>
<dbReference type="EMBL" id="BGPR01001598">
    <property type="protein sequence ID" value="GBM57547.1"/>
    <property type="molecule type" value="Genomic_DNA"/>
</dbReference>
<sequence>MLVKVKVERNFSCPHFAIQDFKNKSIVQQIFSDIYFKIVTLKELKGRAILTVTNDLSIQINNLVLEWMPGNEVIYESMDNIVSNDPKDQLAYTEESLNSLTPTGVGERKRAGGEAS</sequence>
<evidence type="ECO:0000313" key="2">
    <source>
        <dbReference type="Proteomes" id="UP000499080"/>
    </source>
</evidence>
<accession>A0A4Y2GWP6</accession>
<dbReference type="OrthoDB" id="272985at2759"/>
<dbReference type="AlphaFoldDB" id="A0A4Y2GWP6"/>
<comment type="caution">
    <text evidence="1">The sequence shown here is derived from an EMBL/GenBank/DDBJ whole genome shotgun (WGS) entry which is preliminary data.</text>
</comment>
<dbReference type="Proteomes" id="UP000499080">
    <property type="component" value="Unassembled WGS sequence"/>
</dbReference>
<gene>
    <name evidence="1" type="ORF">AVEN_97658_1</name>
</gene>
<name>A0A4Y2GWP6_ARAVE</name>